<dbReference type="Proteomes" id="UP000799438">
    <property type="component" value="Unassembled WGS sequence"/>
</dbReference>
<dbReference type="GeneID" id="54301023"/>
<reference evidence="2" key="1">
    <citation type="journal article" date="2020" name="Stud. Mycol.">
        <title>101 Dothideomycetes genomes: a test case for predicting lifestyles and emergence of pathogens.</title>
        <authorList>
            <person name="Haridas S."/>
            <person name="Albert R."/>
            <person name="Binder M."/>
            <person name="Bloem J."/>
            <person name="Labutti K."/>
            <person name="Salamov A."/>
            <person name="Andreopoulos B."/>
            <person name="Baker S."/>
            <person name="Barry K."/>
            <person name="Bills G."/>
            <person name="Bluhm B."/>
            <person name="Cannon C."/>
            <person name="Castanera R."/>
            <person name="Culley D."/>
            <person name="Daum C."/>
            <person name="Ezra D."/>
            <person name="Gonzalez J."/>
            <person name="Henrissat B."/>
            <person name="Kuo A."/>
            <person name="Liang C."/>
            <person name="Lipzen A."/>
            <person name="Lutzoni F."/>
            <person name="Magnuson J."/>
            <person name="Mondo S."/>
            <person name="Nolan M."/>
            <person name="Ohm R."/>
            <person name="Pangilinan J."/>
            <person name="Park H.-J."/>
            <person name="Ramirez L."/>
            <person name="Alfaro M."/>
            <person name="Sun H."/>
            <person name="Tritt A."/>
            <person name="Yoshinaga Y."/>
            <person name="Zwiers L.-H."/>
            <person name="Turgeon B."/>
            <person name="Goodwin S."/>
            <person name="Spatafora J."/>
            <person name="Crous P."/>
            <person name="Grigoriev I."/>
        </authorList>
    </citation>
    <scope>NUCLEOTIDE SEQUENCE</scope>
    <source>
        <strain evidence="2">CBS 121167</strain>
    </source>
</reference>
<dbReference type="EMBL" id="ML995500">
    <property type="protein sequence ID" value="KAF2137775.1"/>
    <property type="molecule type" value="Genomic_DNA"/>
</dbReference>
<feature type="compositionally biased region" description="Polar residues" evidence="1">
    <location>
        <begin position="340"/>
        <end position="350"/>
    </location>
</feature>
<dbReference type="AlphaFoldDB" id="A0A6A6B3D8"/>
<organism evidence="2 3">
    <name type="scientific">Aplosporella prunicola CBS 121167</name>
    <dbReference type="NCBI Taxonomy" id="1176127"/>
    <lineage>
        <taxon>Eukaryota</taxon>
        <taxon>Fungi</taxon>
        <taxon>Dikarya</taxon>
        <taxon>Ascomycota</taxon>
        <taxon>Pezizomycotina</taxon>
        <taxon>Dothideomycetes</taxon>
        <taxon>Dothideomycetes incertae sedis</taxon>
        <taxon>Botryosphaeriales</taxon>
        <taxon>Aplosporellaceae</taxon>
        <taxon>Aplosporella</taxon>
    </lineage>
</organism>
<proteinExistence type="predicted"/>
<evidence type="ECO:0000256" key="1">
    <source>
        <dbReference type="SAM" id="MobiDB-lite"/>
    </source>
</evidence>
<feature type="region of interest" description="Disordered" evidence="1">
    <location>
        <begin position="1"/>
        <end position="37"/>
    </location>
</feature>
<gene>
    <name evidence="2" type="ORF">K452DRAFT_312153</name>
</gene>
<sequence length="384" mass="44491">MARNNTRAIGSSRATSPRVAHEDRQAIESAPTGDSIALPTEFAEERPSILHEIEAQLDAARNQRVDPASIDQHVAKIKSLHEYVQALRDTDSAHEKKRKAEENEFLKRLSKLVNHPAPVLREASQRKFDIWVQEVQRIFYSHDVLKDHDRRISWLMGGIAWNEATEPMHKRVALRQREVHLKGALTWEECKQILQDTVQSPLAREADVAHSYYNTVMRENQTFDQFLSLIMCMEETLEVEYTNILQDKCHKLSLDFRKFRTREEFWDKIRYIERVIRATREARHNKRRIAAEKSTKKRSRSSSGSMDRGRSTKRRGITLFSRSPRGNTPQDRNATKPRDSYSNSKGNHPNQKFDSKRGGGFNKDKKEVSTNKPPRKPNSGNSQP</sequence>
<name>A0A6A6B3D8_9PEZI</name>
<accession>A0A6A6B3D8</accession>
<feature type="region of interest" description="Disordered" evidence="1">
    <location>
        <begin position="282"/>
        <end position="384"/>
    </location>
</feature>
<evidence type="ECO:0000313" key="3">
    <source>
        <dbReference type="Proteomes" id="UP000799438"/>
    </source>
</evidence>
<dbReference type="RefSeq" id="XP_033393490.1">
    <property type="nucleotide sequence ID" value="XM_033543526.1"/>
</dbReference>
<evidence type="ECO:0000313" key="2">
    <source>
        <dbReference type="EMBL" id="KAF2137775.1"/>
    </source>
</evidence>
<feature type="compositionally biased region" description="Polar residues" evidence="1">
    <location>
        <begin position="320"/>
        <end position="332"/>
    </location>
</feature>
<keyword evidence="3" id="KW-1185">Reference proteome</keyword>
<protein>
    <submittedName>
        <fullName evidence="2">Uncharacterized protein</fullName>
    </submittedName>
</protein>
<feature type="compositionally biased region" description="Basic and acidic residues" evidence="1">
    <location>
        <begin position="351"/>
        <end position="369"/>
    </location>
</feature>
<feature type="compositionally biased region" description="Polar residues" evidence="1">
    <location>
        <begin position="1"/>
        <end position="15"/>
    </location>
</feature>